<proteinExistence type="predicted"/>
<feature type="region of interest" description="Disordered" evidence="1">
    <location>
        <begin position="546"/>
        <end position="590"/>
    </location>
</feature>
<feature type="compositionally biased region" description="Low complexity" evidence="1">
    <location>
        <begin position="354"/>
        <end position="375"/>
    </location>
</feature>
<sequence length="750" mass="82831">MLHYLHFIFHDEQFNSQYGLTQAGLEEYSRSYYEQNMMYNHQKQSSYAQSEGYHSYVSSDSSSTPFLDRLRQDSQLQSRAINWSQDFQTQNLNGSTNSISSSTGNINNECSESNSSTETLKWLGSMSDVSVVSQATNTSTLSASSQLIVHSSKVRTPQRHNSESVLYMNDESKMNGNTSNNSVEDLSSEQFQHRSSRSDNRLFPINTYTEQQPISLSASTTSLDSKLSSNHNWQSVADRINELEKQQQKQQAIHDHNKQHYTYLDPSKTHRVPNPTLKAFQKNAIQSYFERQQQQQQSIRLSKSTHHVATKSDDLTKTKSSSIVGGKEISKSNGNIASTRPQSLNLSLATSAVSLPTTPSSTPSTTSSQRSSISAWPNASPTTTNSSIMIGSKSSDIGASMKKNANDIAKMNMKNSAMSSAVALNGSEKQFVVTGSNNSSGGGKGNNGKSQSINKNLFTSFCEIKTENYPSKGFVEGNTTIDINGANKTNSTPPPLPRKSNVLRRTSSASEYSSIRDKMLQQNQHLSKDLLGAMIIGKIISIDDWVPERPPKNPSLRIPSPELPPPPNTENIPMNQDDPLPPPPPELLKSEPELKLNATSRRNSFAGQSNNTTRVKVNNIPLSPPAIPMRPKIVPTPIMTVNPVKNICQMPQELTVHAQRVIVPKSDENISFNQQQTTSTPKVAVGRASDSRVSVRKRAHNSKDFIGYIPAQQQSTPPPLKPRMRNQNEISNGNNTSAQNVFTPIVNKVR</sequence>
<feature type="compositionally biased region" description="Polar residues" evidence="1">
    <location>
        <begin position="377"/>
        <end position="392"/>
    </location>
</feature>
<accession>A0A1J1ICK6</accession>
<feature type="region of interest" description="Disordered" evidence="1">
    <location>
        <begin position="484"/>
        <end position="513"/>
    </location>
</feature>
<dbReference type="Proteomes" id="UP000183832">
    <property type="component" value="Unassembled WGS sequence"/>
</dbReference>
<feature type="region of interest" description="Disordered" evidence="1">
    <location>
        <begin position="730"/>
        <end position="750"/>
    </location>
</feature>
<dbReference type="AlphaFoldDB" id="A0A1J1ICK6"/>
<feature type="compositionally biased region" description="Polar residues" evidence="1">
    <location>
        <begin position="503"/>
        <end position="513"/>
    </location>
</feature>
<evidence type="ECO:0000313" key="3">
    <source>
        <dbReference type="Proteomes" id="UP000183832"/>
    </source>
</evidence>
<keyword evidence="3" id="KW-1185">Reference proteome</keyword>
<gene>
    <name evidence="2" type="primary">similar to Protein Shroom</name>
    <name evidence="2" type="ORF">CLUMA_CG011304</name>
</gene>
<feature type="region of interest" description="Disordered" evidence="1">
    <location>
        <begin position="171"/>
        <end position="198"/>
    </location>
</feature>
<protein>
    <submittedName>
        <fullName evidence="2">CLUMA_CG011304, isoform A</fullName>
    </submittedName>
</protein>
<dbReference type="OrthoDB" id="10063560at2759"/>
<feature type="region of interest" description="Disordered" evidence="1">
    <location>
        <begin position="354"/>
        <end position="392"/>
    </location>
</feature>
<feature type="compositionally biased region" description="Polar residues" evidence="1">
    <location>
        <begin position="174"/>
        <end position="190"/>
    </location>
</feature>
<evidence type="ECO:0000313" key="2">
    <source>
        <dbReference type="EMBL" id="CRK97931.1"/>
    </source>
</evidence>
<reference evidence="2 3" key="1">
    <citation type="submission" date="2015-04" db="EMBL/GenBank/DDBJ databases">
        <authorList>
            <person name="Syromyatnikov M.Y."/>
            <person name="Popov V.N."/>
        </authorList>
    </citation>
    <scope>NUCLEOTIDE SEQUENCE [LARGE SCALE GENOMIC DNA]</scope>
</reference>
<feature type="compositionally biased region" description="Polar residues" evidence="1">
    <location>
        <begin position="730"/>
        <end position="742"/>
    </location>
</feature>
<dbReference type="EMBL" id="CVRI01000047">
    <property type="protein sequence ID" value="CRK97931.1"/>
    <property type="molecule type" value="Genomic_DNA"/>
</dbReference>
<feature type="region of interest" description="Disordered" evidence="1">
    <location>
        <begin position="295"/>
        <end position="339"/>
    </location>
</feature>
<feature type="region of interest" description="Disordered" evidence="1">
    <location>
        <begin position="94"/>
        <end position="113"/>
    </location>
</feature>
<name>A0A1J1ICK6_9DIPT</name>
<evidence type="ECO:0000256" key="1">
    <source>
        <dbReference type="SAM" id="MobiDB-lite"/>
    </source>
</evidence>
<feature type="region of interest" description="Disordered" evidence="1">
    <location>
        <begin position="433"/>
        <end position="452"/>
    </location>
</feature>
<organism evidence="2 3">
    <name type="scientific">Clunio marinus</name>
    <dbReference type="NCBI Taxonomy" id="568069"/>
    <lineage>
        <taxon>Eukaryota</taxon>
        <taxon>Metazoa</taxon>
        <taxon>Ecdysozoa</taxon>
        <taxon>Arthropoda</taxon>
        <taxon>Hexapoda</taxon>
        <taxon>Insecta</taxon>
        <taxon>Pterygota</taxon>
        <taxon>Neoptera</taxon>
        <taxon>Endopterygota</taxon>
        <taxon>Diptera</taxon>
        <taxon>Nematocera</taxon>
        <taxon>Chironomoidea</taxon>
        <taxon>Chironomidae</taxon>
        <taxon>Clunio</taxon>
    </lineage>
</organism>